<evidence type="ECO:0000313" key="3">
    <source>
        <dbReference type="EMBL" id="MBW8481563.1"/>
    </source>
</evidence>
<reference evidence="3 4" key="1">
    <citation type="submission" date="2021-07" db="EMBL/GenBank/DDBJ databases">
        <title>Actinomadura sp. PM05-2 isolated from lichen.</title>
        <authorList>
            <person name="Somphong A."/>
            <person name="Phongsopitanun W."/>
            <person name="Tanasupawat S."/>
            <person name="Peongsungnone V."/>
        </authorList>
    </citation>
    <scope>NUCLEOTIDE SEQUENCE [LARGE SCALE GENOMIC DNA]</scope>
    <source>
        <strain evidence="3 4">PM05-2</strain>
    </source>
</reference>
<sequence>MADVARLARPVLELVIEMRAGRAQVPAIRQVVKGWLLERGLDDARRGDALLVVAELLNNAVEAGRGGDVEIGLRLLLSADRLRISVRDDAPGVPEQRRVLAAGHAPVLVAGEDPGGWGLGIVKALSVEFGVRRAACGKTVFVVVEV</sequence>
<evidence type="ECO:0000256" key="1">
    <source>
        <dbReference type="ARBA" id="ARBA00022527"/>
    </source>
</evidence>
<accession>A0ABS7FMF3</accession>
<evidence type="ECO:0000259" key="2">
    <source>
        <dbReference type="Pfam" id="PF13581"/>
    </source>
</evidence>
<keyword evidence="1" id="KW-0418">Kinase</keyword>
<keyword evidence="4" id="KW-1185">Reference proteome</keyword>
<dbReference type="EMBL" id="JAIBOA010000002">
    <property type="protein sequence ID" value="MBW8481563.1"/>
    <property type="molecule type" value="Genomic_DNA"/>
</dbReference>
<dbReference type="InterPro" id="IPR036890">
    <property type="entry name" value="HATPase_C_sf"/>
</dbReference>
<gene>
    <name evidence="3" type="ORF">K1Y72_04205</name>
</gene>
<dbReference type="InterPro" id="IPR050267">
    <property type="entry name" value="Anti-sigma-factor_SerPK"/>
</dbReference>
<dbReference type="CDD" id="cd16936">
    <property type="entry name" value="HATPase_RsbW-like"/>
    <property type="match status" value="1"/>
</dbReference>
<keyword evidence="1" id="KW-0723">Serine/threonine-protein kinase</keyword>
<dbReference type="Gene3D" id="3.30.565.10">
    <property type="entry name" value="Histidine kinase-like ATPase, C-terminal domain"/>
    <property type="match status" value="1"/>
</dbReference>
<dbReference type="SUPFAM" id="SSF55874">
    <property type="entry name" value="ATPase domain of HSP90 chaperone/DNA topoisomerase II/histidine kinase"/>
    <property type="match status" value="1"/>
</dbReference>
<dbReference type="PANTHER" id="PTHR35526">
    <property type="entry name" value="ANTI-SIGMA-F FACTOR RSBW-RELATED"/>
    <property type="match status" value="1"/>
</dbReference>
<dbReference type="Proteomes" id="UP000774570">
    <property type="component" value="Unassembled WGS sequence"/>
</dbReference>
<dbReference type="RefSeq" id="WP_220163364.1">
    <property type="nucleotide sequence ID" value="NZ_JAIBOA010000002.1"/>
</dbReference>
<comment type="caution">
    <text evidence="3">The sequence shown here is derived from an EMBL/GenBank/DDBJ whole genome shotgun (WGS) entry which is preliminary data.</text>
</comment>
<dbReference type="Pfam" id="PF13581">
    <property type="entry name" value="HATPase_c_2"/>
    <property type="match status" value="1"/>
</dbReference>
<evidence type="ECO:0000313" key="4">
    <source>
        <dbReference type="Proteomes" id="UP000774570"/>
    </source>
</evidence>
<organism evidence="3 4">
    <name type="scientific">Actinomadura parmotrematis</name>
    <dbReference type="NCBI Taxonomy" id="2864039"/>
    <lineage>
        <taxon>Bacteria</taxon>
        <taxon>Bacillati</taxon>
        <taxon>Actinomycetota</taxon>
        <taxon>Actinomycetes</taxon>
        <taxon>Streptosporangiales</taxon>
        <taxon>Thermomonosporaceae</taxon>
        <taxon>Actinomadura</taxon>
    </lineage>
</organism>
<protein>
    <submittedName>
        <fullName evidence="3">ATP-binding protein</fullName>
    </submittedName>
</protein>
<feature type="domain" description="Histidine kinase/HSP90-like ATPase" evidence="2">
    <location>
        <begin position="21"/>
        <end position="141"/>
    </location>
</feature>
<keyword evidence="3" id="KW-0547">Nucleotide-binding</keyword>
<name>A0ABS7FMF3_9ACTN</name>
<dbReference type="GO" id="GO:0005524">
    <property type="term" value="F:ATP binding"/>
    <property type="evidence" value="ECO:0007669"/>
    <property type="project" value="UniProtKB-KW"/>
</dbReference>
<dbReference type="InterPro" id="IPR003594">
    <property type="entry name" value="HATPase_dom"/>
</dbReference>
<keyword evidence="3" id="KW-0067">ATP-binding</keyword>
<keyword evidence="1" id="KW-0808">Transferase</keyword>
<dbReference type="PANTHER" id="PTHR35526:SF3">
    <property type="entry name" value="ANTI-SIGMA-F FACTOR RSBW"/>
    <property type="match status" value="1"/>
</dbReference>
<proteinExistence type="predicted"/>